<sequence length="96" mass="10907">MGILEPLGHPNQLIWLKQQTGLGRLGGRLWNILNSLLRELKSMWDNYQEMRADNTKNGADKFFHCKANCEATQHGPGGRQAAESLSHLRELYGTHH</sequence>
<dbReference type="Pfam" id="PF00277">
    <property type="entry name" value="SAA"/>
    <property type="match status" value="1"/>
</dbReference>
<dbReference type="GO" id="GO:0005576">
    <property type="term" value="C:extracellular region"/>
    <property type="evidence" value="ECO:0007669"/>
    <property type="project" value="InterPro"/>
</dbReference>
<proteinExistence type="predicted"/>
<evidence type="ECO:0000313" key="1">
    <source>
        <dbReference type="EMBL" id="CRH04305.1"/>
    </source>
</evidence>
<dbReference type="InterPro" id="IPR000096">
    <property type="entry name" value="Serum_amyloid_A"/>
</dbReference>
<protein>
    <submittedName>
        <fullName evidence="1">Uncharacterized protein</fullName>
    </submittedName>
</protein>
<accession>A0A1S7LC28</accession>
<dbReference type="EMBL" id="LO017727">
    <property type="protein sequence ID" value="CRH04305.1"/>
    <property type="molecule type" value="Genomic_DNA"/>
</dbReference>
<name>A0A1S7LC28_MAGMO</name>
<dbReference type="AlphaFoldDB" id="A0A1S7LC28"/>
<organism evidence="1">
    <name type="scientific">Magnetococcus massalia (strain MO-1)</name>
    <dbReference type="NCBI Taxonomy" id="451514"/>
    <lineage>
        <taxon>Bacteria</taxon>
        <taxon>Pseudomonadati</taxon>
        <taxon>Pseudomonadota</taxon>
        <taxon>Magnetococcia</taxon>
        <taxon>Magnetococcales</taxon>
        <taxon>Magnetococcaceae</taxon>
        <taxon>Magnetococcus</taxon>
    </lineage>
</organism>
<gene>
    <name evidence="1" type="ORF">MAGMO_0089</name>
</gene>
<reference evidence="1" key="1">
    <citation type="submission" date="2015-04" db="EMBL/GenBank/DDBJ databases">
        <authorList>
            <person name="Syromyatnikov M.Y."/>
            <person name="Popov V.N."/>
        </authorList>
    </citation>
    <scope>NUCLEOTIDE SEQUENCE</scope>
    <source>
        <strain evidence="1">MO-1</strain>
    </source>
</reference>
<dbReference type="Gene3D" id="1.10.132.110">
    <property type="entry name" value="Serum amyloid A protein"/>
    <property type="match status" value="1"/>
</dbReference>